<evidence type="ECO:0000256" key="9">
    <source>
        <dbReference type="ARBA" id="ARBA00022842"/>
    </source>
</evidence>
<dbReference type="GO" id="GO:0070260">
    <property type="term" value="F:5'-tyrosyl-DNA phosphodiesterase activity"/>
    <property type="evidence" value="ECO:0007669"/>
    <property type="project" value="TreeGrafter"/>
</dbReference>
<keyword evidence="10" id="KW-0234">DNA repair</keyword>
<comment type="cofactor">
    <cofactor evidence="2">
        <name>Mg(2+)</name>
        <dbReference type="ChEBI" id="CHEBI:18420"/>
    </cofactor>
</comment>
<keyword evidence="9" id="KW-0460">Magnesium</keyword>
<gene>
    <name evidence="15" type="primary">TDP2</name>
    <name evidence="15" type="ORF">Anas_14421</name>
</gene>
<organism evidence="15 16">
    <name type="scientific">Armadillidium nasatum</name>
    <dbReference type="NCBI Taxonomy" id="96803"/>
    <lineage>
        <taxon>Eukaryota</taxon>
        <taxon>Metazoa</taxon>
        <taxon>Ecdysozoa</taxon>
        <taxon>Arthropoda</taxon>
        <taxon>Crustacea</taxon>
        <taxon>Multicrustacea</taxon>
        <taxon>Malacostraca</taxon>
        <taxon>Eumalacostraca</taxon>
        <taxon>Peracarida</taxon>
        <taxon>Isopoda</taxon>
        <taxon>Oniscidea</taxon>
        <taxon>Crinocheta</taxon>
        <taxon>Armadillidiidae</taxon>
        <taxon>Armadillidium</taxon>
    </lineage>
</organism>
<evidence type="ECO:0000256" key="6">
    <source>
        <dbReference type="ARBA" id="ARBA00022723"/>
    </source>
</evidence>
<dbReference type="CDD" id="cd14672">
    <property type="entry name" value="UBA_ceTYDP2_like"/>
    <property type="match status" value="1"/>
</dbReference>
<comment type="cofactor">
    <cofactor evidence="1">
        <name>Mn(2+)</name>
        <dbReference type="ChEBI" id="CHEBI:29035"/>
    </cofactor>
</comment>
<dbReference type="SUPFAM" id="SSF56219">
    <property type="entry name" value="DNase I-like"/>
    <property type="match status" value="1"/>
</dbReference>
<evidence type="ECO:0000256" key="4">
    <source>
        <dbReference type="ARBA" id="ARBA00017870"/>
    </source>
</evidence>
<dbReference type="GO" id="GO:0016605">
    <property type="term" value="C:PML body"/>
    <property type="evidence" value="ECO:0007669"/>
    <property type="project" value="UniProtKB-SubCell"/>
</dbReference>
<dbReference type="Pfam" id="PF14555">
    <property type="entry name" value="UBA_4"/>
    <property type="match status" value="1"/>
</dbReference>
<comment type="caution">
    <text evidence="15">The sequence shown here is derived from an EMBL/GenBank/DDBJ whole genome shotgun (WGS) entry which is preliminary data.</text>
</comment>
<evidence type="ECO:0000256" key="3">
    <source>
        <dbReference type="ARBA" id="ARBA00004322"/>
    </source>
</evidence>
<dbReference type="FunFam" id="3.60.10.10:FF:000024">
    <property type="entry name" value="Tyrosyl-DNA phosphodiesterase 2"/>
    <property type="match status" value="1"/>
</dbReference>
<dbReference type="SUPFAM" id="SSF46934">
    <property type="entry name" value="UBA-like"/>
    <property type="match status" value="1"/>
</dbReference>
<dbReference type="GO" id="GO:0046872">
    <property type="term" value="F:metal ion binding"/>
    <property type="evidence" value="ECO:0007669"/>
    <property type="project" value="UniProtKB-KW"/>
</dbReference>
<dbReference type="GO" id="GO:0006302">
    <property type="term" value="P:double-strand break repair"/>
    <property type="evidence" value="ECO:0007669"/>
    <property type="project" value="TreeGrafter"/>
</dbReference>
<protein>
    <recommendedName>
        <fullName evidence="4">Tyrosyl-DNA phosphodiesterase 2</fullName>
    </recommendedName>
    <alternativeName>
        <fullName evidence="12">5'-tyrosyl-DNA phosphodiesterase</fullName>
    </alternativeName>
</protein>
<dbReference type="GO" id="GO:0004518">
    <property type="term" value="F:nuclease activity"/>
    <property type="evidence" value="ECO:0007669"/>
    <property type="project" value="UniProtKB-KW"/>
</dbReference>
<evidence type="ECO:0000256" key="10">
    <source>
        <dbReference type="ARBA" id="ARBA00023204"/>
    </source>
</evidence>
<dbReference type="CDD" id="cd09080">
    <property type="entry name" value="TDP2"/>
    <property type="match status" value="1"/>
</dbReference>
<dbReference type="InterPro" id="IPR036691">
    <property type="entry name" value="Endo/exonu/phosph_ase_sf"/>
</dbReference>
<dbReference type="GO" id="GO:0005737">
    <property type="term" value="C:cytoplasm"/>
    <property type="evidence" value="ECO:0007669"/>
    <property type="project" value="TreeGrafter"/>
</dbReference>
<keyword evidence="8" id="KW-0378">Hydrolase</keyword>
<keyword evidence="5" id="KW-0540">Nuclease</keyword>
<sequence length="418" mass="47214">MDKSDEESFENNLDSETCQKLVEEFTAVTNTDEALAQFYLQDHNWKLEPSLNAFYEAQNGTSDAVTSGRSENSADGDDVMVTFENLLTKVTMKPPDKFKFITWNLDGLDDHNLKRRTKAVIKIMETEQPDIIFFQEVIPATYSYLEDHLPQYMIVPGGLENYFVATLLKRTTVYFDGHFIEPFPNTLMGRNILFVDCHIGSLKLRLLNSHLESTQDGAEERKAQFRKALKILKAGSKEHTSIFAGDLNLRDKEAKEAQIPNDIYDLWESCGQRQECKFTWDTLRNTNKTINSKFKPRARYDRVYLHQSDPPSLKPLHFGLIGIQKVSGTQSFPSDHWGISVSFDIVNQRAVTSSPPPSHASDVNLHSVPSTSKTSAGESSFSVKCSDSLEDSVIEINSSDMQSSSSSLKRKLSIVELD</sequence>
<keyword evidence="6" id="KW-0479">Metal-binding</keyword>
<dbReference type="PANTHER" id="PTHR15822:SF4">
    <property type="entry name" value="TYROSYL-DNA PHOSPHODIESTERASE 2"/>
    <property type="match status" value="1"/>
</dbReference>
<keyword evidence="16" id="KW-1185">Reference proteome</keyword>
<evidence type="ECO:0000259" key="14">
    <source>
        <dbReference type="Pfam" id="PF03372"/>
    </source>
</evidence>
<evidence type="ECO:0000256" key="2">
    <source>
        <dbReference type="ARBA" id="ARBA00001946"/>
    </source>
</evidence>
<evidence type="ECO:0000256" key="11">
    <source>
        <dbReference type="ARBA" id="ARBA00023242"/>
    </source>
</evidence>
<dbReference type="PANTHER" id="PTHR15822">
    <property type="entry name" value="TRAF AND TNF RECEPTOR-ASSOCIATED PROTEIN"/>
    <property type="match status" value="1"/>
</dbReference>
<dbReference type="InterPro" id="IPR009060">
    <property type="entry name" value="UBA-like_sf"/>
</dbReference>
<evidence type="ECO:0000256" key="7">
    <source>
        <dbReference type="ARBA" id="ARBA00022763"/>
    </source>
</evidence>
<evidence type="ECO:0000256" key="12">
    <source>
        <dbReference type="ARBA" id="ARBA00031304"/>
    </source>
</evidence>
<dbReference type="GO" id="GO:0003697">
    <property type="term" value="F:single-stranded DNA binding"/>
    <property type="evidence" value="ECO:0007669"/>
    <property type="project" value="TreeGrafter"/>
</dbReference>
<dbReference type="Pfam" id="PF03372">
    <property type="entry name" value="Exo_endo_phos"/>
    <property type="match status" value="1"/>
</dbReference>
<dbReference type="AlphaFoldDB" id="A0A5N5T071"/>
<feature type="region of interest" description="Disordered" evidence="13">
    <location>
        <begin position="350"/>
        <end position="379"/>
    </location>
</feature>
<evidence type="ECO:0000313" key="16">
    <source>
        <dbReference type="Proteomes" id="UP000326759"/>
    </source>
</evidence>
<evidence type="ECO:0000256" key="5">
    <source>
        <dbReference type="ARBA" id="ARBA00022722"/>
    </source>
</evidence>
<dbReference type="InterPro" id="IPR005135">
    <property type="entry name" value="Endo/exonuclease/phosphatase"/>
</dbReference>
<evidence type="ECO:0000313" key="15">
    <source>
        <dbReference type="EMBL" id="KAB7499836.1"/>
    </source>
</evidence>
<reference evidence="15 16" key="1">
    <citation type="journal article" date="2019" name="PLoS Biol.">
        <title>Sex chromosomes control vertical transmission of feminizing Wolbachia symbionts in an isopod.</title>
        <authorList>
            <person name="Becking T."/>
            <person name="Chebbi M.A."/>
            <person name="Giraud I."/>
            <person name="Moumen B."/>
            <person name="Laverre T."/>
            <person name="Caubet Y."/>
            <person name="Peccoud J."/>
            <person name="Gilbert C."/>
            <person name="Cordaux R."/>
        </authorList>
    </citation>
    <scope>NUCLEOTIDE SEQUENCE [LARGE SCALE GENOMIC DNA]</scope>
    <source>
        <strain evidence="15">ANa2</strain>
        <tissue evidence="15">Whole body excluding digestive tract and cuticle</tissue>
    </source>
</reference>
<dbReference type="OrthoDB" id="9975959at2759"/>
<name>A0A5N5T071_9CRUS</name>
<feature type="domain" description="Endonuclease/exonuclease/phosphatase" evidence="14">
    <location>
        <begin position="101"/>
        <end position="336"/>
    </location>
</feature>
<dbReference type="Gene3D" id="3.60.10.10">
    <property type="entry name" value="Endonuclease/exonuclease/phosphatase"/>
    <property type="match status" value="1"/>
</dbReference>
<dbReference type="InterPro" id="IPR051547">
    <property type="entry name" value="TDP2-like"/>
</dbReference>
<dbReference type="EMBL" id="SEYY01016395">
    <property type="protein sequence ID" value="KAB7499836.1"/>
    <property type="molecule type" value="Genomic_DNA"/>
</dbReference>
<dbReference type="Proteomes" id="UP000326759">
    <property type="component" value="Unassembled WGS sequence"/>
</dbReference>
<evidence type="ECO:0000256" key="13">
    <source>
        <dbReference type="SAM" id="MobiDB-lite"/>
    </source>
</evidence>
<keyword evidence="7" id="KW-0227">DNA damage</keyword>
<comment type="subcellular location">
    <subcellularLocation>
        <location evidence="3">Nucleus</location>
        <location evidence="3">PML body</location>
    </subcellularLocation>
</comment>
<accession>A0A5N5T071</accession>
<evidence type="ECO:0000256" key="1">
    <source>
        <dbReference type="ARBA" id="ARBA00001936"/>
    </source>
</evidence>
<evidence type="ECO:0000256" key="8">
    <source>
        <dbReference type="ARBA" id="ARBA00022801"/>
    </source>
</evidence>
<dbReference type="Gene3D" id="1.10.8.10">
    <property type="entry name" value="DNA helicase RuvA subunit, C-terminal domain"/>
    <property type="match status" value="1"/>
</dbReference>
<keyword evidence="11" id="KW-0539">Nucleus</keyword>
<proteinExistence type="predicted"/>
<feature type="compositionally biased region" description="Polar residues" evidence="13">
    <location>
        <begin position="367"/>
        <end position="379"/>
    </location>
</feature>